<keyword evidence="2" id="KW-0067">ATP-binding</keyword>
<accession>A0A0R3UF52</accession>
<protein>
    <recommendedName>
        <fullName evidence="4">Protein KTI12 homolog</fullName>
    </recommendedName>
</protein>
<proteinExistence type="inferred from homology"/>
<dbReference type="Gene3D" id="3.40.50.300">
    <property type="entry name" value="P-loop containing nucleotide triphosphate hydrolases"/>
    <property type="match status" value="1"/>
</dbReference>
<dbReference type="PANTHER" id="PTHR12435">
    <property type="match status" value="1"/>
</dbReference>
<name>A0A0R3UF52_MESCO</name>
<evidence type="ECO:0000256" key="4">
    <source>
        <dbReference type="ARBA" id="ARBA00026170"/>
    </source>
</evidence>
<dbReference type="Pfam" id="PF08433">
    <property type="entry name" value="KTI12"/>
    <property type="match status" value="2"/>
</dbReference>
<dbReference type="InterPro" id="IPR027417">
    <property type="entry name" value="P-loop_NTPase"/>
</dbReference>
<keyword evidence="6" id="KW-1185">Reference proteome</keyword>
<evidence type="ECO:0000256" key="2">
    <source>
        <dbReference type="ARBA" id="ARBA00022840"/>
    </source>
</evidence>
<dbReference type="InterPro" id="IPR013641">
    <property type="entry name" value="KTI12/PSTK"/>
</dbReference>
<dbReference type="AlphaFoldDB" id="A0A0R3UF52"/>
<evidence type="ECO:0000313" key="6">
    <source>
        <dbReference type="Proteomes" id="UP000267029"/>
    </source>
</evidence>
<reference evidence="5 6" key="1">
    <citation type="submission" date="2018-10" db="EMBL/GenBank/DDBJ databases">
        <authorList>
            <consortium name="Pathogen Informatics"/>
        </authorList>
    </citation>
    <scope>NUCLEOTIDE SEQUENCE [LARGE SCALE GENOMIC DNA]</scope>
</reference>
<dbReference type="GO" id="GO:0005524">
    <property type="term" value="F:ATP binding"/>
    <property type="evidence" value="ECO:0007669"/>
    <property type="project" value="UniProtKB-KW"/>
</dbReference>
<evidence type="ECO:0000256" key="1">
    <source>
        <dbReference type="ARBA" id="ARBA00022741"/>
    </source>
</evidence>
<sequence>MPLILFCGYPCSGKSLVAAKLAEVEVVSEEKQLRSQIKSQACEHLPHLVIQLDANNYIKGYRYELHCVAKSTRHQQAIVYCTTPEMTCRANNSQVCCVCLGIIFTGFVSCNNDGLEILIPVTDFYFQNQIYLSKETEF</sequence>
<organism evidence="5 6">
    <name type="scientific">Mesocestoides corti</name>
    <name type="common">Flatworm</name>
    <dbReference type="NCBI Taxonomy" id="53468"/>
    <lineage>
        <taxon>Eukaryota</taxon>
        <taxon>Metazoa</taxon>
        <taxon>Spiralia</taxon>
        <taxon>Lophotrochozoa</taxon>
        <taxon>Platyhelminthes</taxon>
        <taxon>Cestoda</taxon>
        <taxon>Eucestoda</taxon>
        <taxon>Cyclophyllidea</taxon>
        <taxon>Mesocestoididae</taxon>
        <taxon>Mesocestoides</taxon>
    </lineage>
</organism>
<evidence type="ECO:0000256" key="3">
    <source>
        <dbReference type="ARBA" id="ARBA00025768"/>
    </source>
</evidence>
<evidence type="ECO:0000313" key="5">
    <source>
        <dbReference type="EMBL" id="VDD79690.1"/>
    </source>
</evidence>
<dbReference type="EMBL" id="UXSR01005207">
    <property type="protein sequence ID" value="VDD79690.1"/>
    <property type="molecule type" value="Genomic_DNA"/>
</dbReference>
<comment type="similarity">
    <text evidence="3">Belongs to the KTI12 family.</text>
</comment>
<gene>
    <name evidence="5" type="ORF">MCOS_LOCUS5693</name>
</gene>
<dbReference type="OrthoDB" id="9972657at2759"/>
<dbReference type="Proteomes" id="UP000267029">
    <property type="component" value="Unassembled WGS sequence"/>
</dbReference>
<dbReference type="SUPFAM" id="SSF52540">
    <property type="entry name" value="P-loop containing nucleoside triphosphate hydrolases"/>
    <property type="match status" value="1"/>
</dbReference>
<keyword evidence="1" id="KW-0547">Nucleotide-binding</keyword>
<dbReference type="STRING" id="53468.A0A0R3UF52"/>